<evidence type="ECO:0000256" key="7">
    <source>
        <dbReference type="PROSITE-ProRule" id="PRU01379"/>
    </source>
</evidence>
<dbReference type="Pfam" id="PF00246">
    <property type="entry name" value="Peptidase_M14"/>
    <property type="match status" value="1"/>
</dbReference>
<evidence type="ECO:0000256" key="4">
    <source>
        <dbReference type="ARBA" id="ARBA00022801"/>
    </source>
</evidence>
<dbReference type="InterPro" id="IPR050753">
    <property type="entry name" value="Peptidase_M14_domain"/>
</dbReference>
<keyword evidence="8" id="KW-0472">Membrane</keyword>
<keyword evidence="8" id="KW-1133">Transmembrane helix</keyword>
<organism evidence="10">
    <name type="scientific">Paramoeba aestuarina</name>
    <dbReference type="NCBI Taxonomy" id="180227"/>
    <lineage>
        <taxon>Eukaryota</taxon>
        <taxon>Amoebozoa</taxon>
        <taxon>Discosea</taxon>
        <taxon>Flabellinia</taxon>
        <taxon>Dactylopodida</taxon>
        <taxon>Paramoebidae</taxon>
        <taxon>Paramoeba</taxon>
    </lineage>
</organism>
<keyword evidence="5" id="KW-0862">Zinc</keyword>
<dbReference type="SMART" id="SM00631">
    <property type="entry name" value="Zn_pept"/>
    <property type="match status" value="1"/>
</dbReference>
<feature type="active site" description="Proton donor/acceptor" evidence="7">
    <location>
        <position position="172"/>
    </location>
</feature>
<evidence type="ECO:0000256" key="8">
    <source>
        <dbReference type="SAM" id="Phobius"/>
    </source>
</evidence>
<comment type="cofactor">
    <cofactor evidence="1">
        <name>Zn(2+)</name>
        <dbReference type="ChEBI" id="CHEBI:29105"/>
    </cofactor>
</comment>
<dbReference type="GO" id="GO:0016485">
    <property type="term" value="P:protein processing"/>
    <property type="evidence" value="ECO:0007669"/>
    <property type="project" value="TreeGrafter"/>
</dbReference>
<gene>
    <name evidence="10" type="ORF">NAES01612_LOCUS18723</name>
</gene>
<dbReference type="GO" id="GO:0006518">
    <property type="term" value="P:peptide metabolic process"/>
    <property type="evidence" value="ECO:0007669"/>
    <property type="project" value="TreeGrafter"/>
</dbReference>
<evidence type="ECO:0000313" key="10">
    <source>
        <dbReference type="EMBL" id="CAE2322869.1"/>
    </source>
</evidence>
<dbReference type="GO" id="GO:0008270">
    <property type="term" value="F:zinc ion binding"/>
    <property type="evidence" value="ECO:0007669"/>
    <property type="project" value="InterPro"/>
</dbReference>
<dbReference type="PRINTS" id="PR00765">
    <property type="entry name" value="CRBOXYPTASEA"/>
</dbReference>
<keyword evidence="8" id="KW-0812">Transmembrane</keyword>
<evidence type="ECO:0000259" key="9">
    <source>
        <dbReference type="PROSITE" id="PS52035"/>
    </source>
</evidence>
<keyword evidence="4" id="KW-0378">Hydrolase</keyword>
<dbReference type="PROSITE" id="PS00133">
    <property type="entry name" value="CARBOXYPEPT_ZN_2"/>
    <property type="match status" value="1"/>
</dbReference>
<evidence type="ECO:0000256" key="5">
    <source>
        <dbReference type="ARBA" id="ARBA00022833"/>
    </source>
</evidence>
<reference evidence="10" key="1">
    <citation type="submission" date="2021-01" db="EMBL/GenBank/DDBJ databases">
        <authorList>
            <person name="Corre E."/>
            <person name="Pelletier E."/>
            <person name="Niang G."/>
            <person name="Scheremetjew M."/>
            <person name="Finn R."/>
            <person name="Kale V."/>
            <person name="Holt S."/>
            <person name="Cochrane G."/>
            <person name="Meng A."/>
            <person name="Brown T."/>
            <person name="Cohen L."/>
        </authorList>
    </citation>
    <scope>NUCLEOTIDE SEQUENCE</scope>
    <source>
        <strain evidence="10">SoJaBio B1-5/56/2</strain>
    </source>
</reference>
<dbReference type="PANTHER" id="PTHR11532">
    <property type="entry name" value="PROTEASE M14 CARBOXYPEPTIDASE"/>
    <property type="match status" value="1"/>
</dbReference>
<proteinExistence type="inferred from homology"/>
<dbReference type="Pfam" id="PF13620">
    <property type="entry name" value="CarboxypepD_reg"/>
    <property type="match status" value="1"/>
</dbReference>
<dbReference type="CDD" id="cd11308">
    <property type="entry name" value="Peptidase_M14NE-CP-C_like"/>
    <property type="match status" value="1"/>
</dbReference>
<protein>
    <recommendedName>
        <fullName evidence="9">Peptidase M14 domain-containing protein</fullName>
    </recommendedName>
</protein>
<dbReference type="GO" id="GO:0005615">
    <property type="term" value="C:extracellular space"/>
    <property type="evidence" value="ECO:0007669"/>
    <property type="project" value="TreeGrafter"/>
</dbReference>
<dbReference type="AlphaFoldDB" id="A0A7S4U929"/>
<dbReference type="EMBL" id="HBKR01028697">
    <property type="protein sequence ID" value="CAE2322869.1"/>
    <property type="molecule type" value="Transcribed_RNA"/>
</dbReference>
<evidence type="ECO:0000256" key="6">
    <source>
        <dbReference type="ARBA" id="ARBA00023180"/>
    </source>
</evidence>
<dbReference type="GO" id="GO:0004181">
    <property type="term" value="F:metallocarboxypeptidase activity"/>
    <property type="evidence" value="ECO:0007669"/>
    <property type="project" value="InterPro"/>
</dbReference>
<feature type="transmembrane region" description="Helical" evidence="8">
    <location>
        <begin position="303"/>
        <end position="325"/>
    </location>
</feature>
<name>A0A7S4U929_9EUKA</name>
<dbReference type="InterPro" id="IPR000834">
    <property type="entry name" value="Peptidase_M14"/>
</dbReference>
<keyword evidence="6" id="KW-0325">Glycoprotein</keyword>
<dbReference type="InterPro" id="IPR008969">
    <property type="entry name" value="CarboxyPept-like_regulatory"/>
</dbReference>
<dbReference type="PROSITE" id="PS52035">
    <property type="entry name" value="PEPTIDASE_M14"/>
    <property type="match status" value="1"/>
</dbReference>
<dbReference type="Gene3D" id="3.40.630.10">
    <property type="entry name" value="Zn peptidases"/>
    <property type="match status" value="1"/>
</dbReference>
<keyword evidence="3" id="KW-0479">Metal-binding</keyword>
<evidence type="ECO:0000256" key="3">
    <source>
        <dbReference type="ARBA" id="ARBA00022723"/>
    </source>
</evidence>
<evidence type="ECO:0000256" key="1">
    <source>
        <dbReference type="ARBA" id="ARBA00001947"/>
    </source>
</evidence>
<dbReference type="PANTHER" id="PTHR11532:SF57">
    <property type="entry name" value="CARBOXYPEPTIDASE D, B"/>
    <property type="match status" value="1"/>
</dbReference>
<feature type="domain" description="Peptidase M14" evidence="9">
    <location>
        <begin position="1"/>
        <end position="202"/>
    </location>
</feature>
<accession>A0A7S4U929</accession>
<comment type="similarity">
    <text evidence="2 7">Belongs to the peptidase M14 family.</text>
</comment>
<dbReference type="SUPFAM" id="SSF49464">
    <property type="entry name" value="Carboxypeptidase regulatory domain-like"/>
    <property type="match status" value="1"/>
</dbReference>
<dbReference type="Gene3D" id="2.60.40.1120">
    <property type="entry name" value="Carboxypeptidase-like, regulatory domain"/>
    <property type="match status" value="1"/>
</dbReference>
<sequence length="344" mass="38489">MYLIHDLLYLGDTDERYKNLIDNTVIFIVPTMNPDGYEYGRRGNANNVDLNRNFPDQFKDISGQAPETLAIMDFIEKYPFVLSANFHGGDLVANYPYDGRPDGSLGSGVPSLCPDDDLFREISSIYADNHLTMAQNKNFEGGITNGADWYSLYGGMQDYNYVYENIMEITLEISFTKTPRESTLKGFWEENKEAMIAYMERIHGPQIKGKVVNELGEAIEGAVVSISSIDKDITSSQSGWFYRLLTPGTYTLTITHPSYQPDTATFSLSSSPALFMPTLYKKEILLPSPSPSPSPSPKDENPALLQGLLMIFFVIFVVLVVLFVYKYVTLGQEGGEQSDGVREV</sequence>
<evidence type="ECO:0000256" key="2">
    <source>
        <dbReference type="ARBA" id="ARBA00005988"/>
    </source>
</evidence>
<dbReference type="SUPFAM" id="SSF53187">
    <property type="entry name" value="Zn-dependent exopeptidases"/>
    <property type="match status" value="1"/>
</dbReference>
<dbReference type="InterPro" id="IPR057247">
    <property type="entry name" value="CARBOXYPEPT_ZN_2"/>
</dbReference>